<evidence type="ECO:0000256" key="1">
    <source>
        <dbReference type="SAM" id="Coils"/>
    </source>
</evidence>
<feature type="signal peptide" evidence="2">
    <location>
        <begin position="1"/>
        <end position="20"/>
    </location>
</feature>
<dbReference type="AlphaFoldDB" id="A0A7S1ZG45"/>
<evidence type="ECO:0000256" key="2">
    <source>
        <dbReference type="SAM" id="SignalP"/>
    </source>
</evidence>
<dbReference type="EMBL" id="HBGN01023561">
    <property type="protein sequence ID" value="CAD9337961.1"/>
    <property type="molecule type" value="Transcribed_RNA"/>
</dbReference>
<keyword evidence="1" id="KW-0175">Coiled coil</keyword>
<organism evidence="3">
    <name type="scientific">Ditylum brightwellii</name>
    <dbReference type="NCBI Taxonomy" id="49249"/>
    <lineage>
        <taxon>Eukaryota</taxon>
        <taxon>Sar</taxon>
        <taxon>Stramenopiles</taxon>
        <taxon>Ochrophyta</taxon>
        <taxon>Bacillariophyta</taxon>
        <taxon>Mediophyceae</taxon>
        <taxon>Lithodesmiophycidae</taxon>
        <taxon>Lithodesmiales</taxon>
        <taxon>Lithodesmiaceae</taxon>
        <taxon>Ditylum</taxon>
    </lineage>
</organism>
<evidence type="ECO:0000313" key="3">
    <source>
        <dbReference type="EMBL" id="CAD9337961.1"/>
    </source>
</evidence>
<accession>A0A7S1ZG45</accession>
<name>A0A7S1ZG45_9STRA</name>
<gene>
    <name evidence="3" type="ORF">DBRI1063_LOCUS15033</name>
</gene>
<keyword evidence="2" id="KW-0732">Signal</keyword>
<feature type="coiled-coil region" evidence="1">
    <location>
        <begin position="137"/>
        <end position="171"/>
    </location>
</feature>
<reference evidence="3" key="1">
    <citation type="submission" date="2021-01" db="EMBL/GenBank/DDBJ databases">
        <authorList>
            <person name="Corre E."/>
            <person name="Pelletier E."/>
            <person name="Niang G."/>
            <person name="Scheremetjew M."/>
            <person name="Finn R."/>
            <person name="Kale V."/>
            <person name="Holt S."/>
            <person name="Cochrane G."/>
            <person name="Meng A."/>
            <person name="Brown T."/>
            <person name="Cohen L."/>
        </authorList>
    </citation>
    <scope>NUCLEOTIDE SEQUENCE</scope>
    <source>
        <strain evidence="3">Pop2</strain>
    </source>
</reference>
<proteinExistence type="predicted"/>
<feature type="chain" id="PRO_5031136677" evidence="2">
    <location>
        <begin position="21"/>
        <end position="183"/>
    </location>
</feature>
<sequence>MPSFLKNIIVLLAFFLVSVAANTGPYACEKCCPEIRDGYCCDDDIPGCVCEDSPTLERAFWEEEEDPEQANHNRWYVRHTRRKQNRTDKRKWKREGSVCRKFERKDRKENNKMLRMNKIDRQEDAKNRKEGAKAERIADYENRIEAKEDRAADYEARLAAKEERIEARDARVEAYGAKNGVVF</sequence>
<protein>
    <submittedName>
        <fullName evidence="3">Uncharacterized protein</fullName>
    </submittedName>
</protein>